<feature type="region of interest" description="Disordered" evidence="1">
    <location>
        <begin position="43"/>
        <end position="75"/>
    </location>
</feature>
<sequence length="273" mass="30627">MAEGNTPWSLSWFRAQGFDCDLDASFDFLEDKLQHTDITSQVELPSVPKSSSQPDLQLESLEPSTRVHSSSTSDSDEAQLEFISRTLSQLAADVKHTLDSSHLSERVSDTSVSSTVAEASRLLQSIDHNIALASSAPPIPESKAPLPASYHPISKPTNLIDTRSAIQTLPMKRVNLITGELRLLQYKISVAEADLIRARKALLTIPDTNECRRQYLFEQYVAISAQLKAFREQWRLIAKEQTTQLNELRHNIVYYNIYADSGHRLPHLDSQVE</sequence>
<dbReference type="Proteomes" id="UP000070089">
    <property type="component" value="Unassembled WGS sequence"/>
</dbReference>
<evidence type="ECO:0000256" key="1">
    <source>
        <dbReference type="SAM" id="MobiDB-lite"/>
    </source>
</evidence>
<comment type="caution">
    <text evidence="2">The sequence shown here is derived from an EMBL/GenBank/DDBJ whole genome shotgun (WGS) entry which is preliminary data.</text>
</comment>
<reference evidence="2 3" key="1">
    <citation type="journal article" date="2015" name="Mol. Biochem. Parasitol.">
        <title>Identification of polymorphic genes for use in assemblage B genotyping assays through comparative genomics of multiple assemblage B Giardia duodenalis isolates.</title>
        <authorList>
            <person name="Wielinga C."/>
            <person name="Thompson R.C."/>
            <person name="Monis P."/>
            <person name="Ryan U."/>
        </authorList>
    </citation>
    <scope>NUCLEOTIDE SEQUENCE [LARGE SCALE GENOMIC DNA]</scope>
    <source>
        <strain evidence="2 3">BAH15c1</strain>
    </source>
</reference>
<protein>
    <submittedName>
        <fullName evidence="2">Uncharacterized protein</fullName>
    </submittedName>
</protein>
<gene>
    <name evidence="2" type="ORF">QR46_1823</name>
</gene>
<organism evidence="2 3">
    <name type="scientific">Giardia duodenalis assemblage B</name>
    <dbReference type="NCBI Taxonomy" id="1394984"/>
    <lineage>
        <taxon>Eukaryota</taxon>
        <taxon>Metamonada</taxon>
        <taxon>Diplomonadida</taxon>
        <taxon>Hexamitidae</taxon>
        <taxon>Giardiinae</taxon>
        <taxon>Giardia</taxon>
    </lineage>
</organism>
<name>A0A132NVV5_GIAIN</name>
<dbReference type="EMBL" id="JXTI01000041">
    <property type="protein sequence ID" value="KWX14197.1"/>
    <property type="molecule type" value="Genomic_DNA"/>
</dbReference>
<dbReference type="AlphaFoldDB" id="A0A132NVV5"/>
<proteinExistence type="predicted"/>
<feature type="compositionally biased region" description="Polar residues" evidence="1">
    <location>
        <begin position="43"/>
        <end position="55"/>
    </location>
</feature>
<evidence type="ECO:0000313" key="3">
    <source>
        <dbReference type="Proteomes" id="UP000070089"/>
    </source>
</evidence>
<dbReference type="VEuPathDB" id="GiardiaDB:QR46_1823"/>
<dbReference type="OrthoDB" id="10257035at2759"/>
<accession>A0A132NVV5</accession>
<evidence type="ECO:0000313" key="2">
    <source>
        <dbReference type="EMBL" id="KWX14197.1"/>
    </source>
</evidence>